<gene>
    <name evidence="2" type="ORF">U6N30_00225</name>
</gene>
<reference evidence="2 3" key="1">
    <citation type="submission" date="2023-12" db="EMBL/GenBank/DDBJ databases">
        <title>Blastococcus brunescens sp. nov., an actonobacterium isolated from sandstone collected in sahara desert.</title>
        <authorList>
            <person name="Gtari M."/>
            <person name="Ghodhbane F."/>
        </authorList>
    </citation>
    <scope>NUCLEOTIDE SEQUENCE [LARGE SCALE GENOMIC DNA]</scope>
    <source>
        <strain evidence="2 3">BMG 8361</strain>
    </source>
</reference>
<sequence>MNVLIVTYGSLREPLMVPLLRTCDRLACEIYFVPRLYEVHTVTRDTEVLWGVPLLRMRRAPFRTGTWAAKRISDVVLTSAVLVLLAPSWRCVRWPVAGRRGRRSSVRRASASTAGPSPC</sequence>
<keyword evidence="3" id="KW-1185">Reference proteome</keyword>
<evidence type="ECO:0000256" key="1">
    <source>
        <dbReference type="SAM" id="MobiDB-lite"/>
    </source>
</evidence>
<evidence type="ECO:0000313" key="2">
    <source>
        <dbReference type="EMBL" id="WRL64333.1"/>
    </source>
</evidence>
<organism evidence="2 3">
    <name type="scientific">Blastococcus brunescens</name>
    <dbReference type="NCBI Taxonomy" id="1564165"/>
    <lineage>
        <taxon>Bacteria</taxon>
        <taxon>Bacillati</taxon>
        <taxon>Actinomycetota</taxon>
        <taxon>Actinomycetes</taxon>
        <taxon>Geodermatophilales</taxon>
        <taxon>Geodermatophilaceae</taxon>
        <taxon>Blastococcus</taxon>
    </lineage>
</organism>
<feature type="region of interest" description="Disordered" evidence="1">
    <location>
        <begin position="98"/>
        <end position="119"/>
    </location>
</feature>
<evidence type="ECO:0000313" key="3">
    <source>
        <dbReference type="Proteomes" id="UP001324287"/>
    </source>
</evidence>
<dbReference type="RefSeq" id="WP_324275660.1">
    <property type="nucleotide sequence ID" value="NZ_CP141261.1"/>
</dbReference>
<proteinExistence type="predicted"/>
<protein>
    <submittedName>
        <fullName evidence="2">Uncharacterized protein</fullName>
    </submittedName>
</protein>
<dbReference type="Proteomes" id="UP001324287">
    <property type="component" value="Chromosome"/>
</dbReference>
<dbReference type="EMBL" id="CP141261">
    <property type="protein sequence ID" value="WRL64333.1"/>
    <property type="molecule type" value="Genomic_DNA"/>
</dbReference>
<accession>A0ABZ1B0J6</accession>
<name>A0ABZ1B0J6_9ACTN</name>